<feature type="region of interest" description="Disordered" evidence="1">
    <location>
        <begin position="19"/>
        <end position="44"/>
    </location>
</feature>
<dbReference type="AlphaFoldDB" id="A0AAD7IV36"/>
<evidence type="ECO:0000313" key="3">
    <source>
        <dbReference type="Proteomes" id="UP001215598"/>
    </source>
</evidence>
<evidence type="ECO:0000313" key="2">
    <source>
        <dbReference type="EMBL" id="KAJ7751090.1"/>
    </source>
</evidence>
<reference evidence="2" key="1">
    <citation type="submission" date="2023-03" db="EMBL/GenBank/DDBJ databases">
        <title>Massive genome expansion in bonnet fungi (Mycena s.s.) driven by repeated elements and novel gene families across ecological guilds.</title>
        <authorList>
            <consortium name="Lawrence Berkeley National Laboratory"/>
            <person name="Harder C.B."/>
            <person name="Miyauchi S."/>
            <person name="Viragh M."/>
            <person name="Kuo A."/>
            <person name="Thoen E."/>
            <person name="Andreopoulos B."/>
            <person name="Lu D."/>
            <person name="Skrede I."/>
            <person name="Drula E."/>
            <person name="Henrissat B."/>
            <person name="Morin E."/>
            <person name="Kohler A."/>
            <person name="Barry K."/>
            <person name="LaButti K."/>
            <person name="Morin E."/>
            <person name="Salamov A."/>
            <person name="Lipzen A."/>
            <person name="Mereny Z."/>
            <person name="Hegedus B."/>
            <person name="Baldrian P."/>
            <person name="Stursova M."/>
            <person name="Weitz H."/>
            <person name="Taylor A."/>
            <person name="Grigoriev I.V."/>
            <person name="Nagy L.G."/>
            <person name="Martin F."/>
            <person name="Kauserud H."/>
        </authorList>
    </citation>
    <scope>NUCLEOTIDE SEQUENCE</scope>
    <source>
        <strain evidence="2">CBHHK182m</strain>
    </source>
</reference>
<sequence>MGWRLSPKIRTRVRFEDTDRTAVEEDQSMMKGVEGKPPGNSTDPYARVYRGCATGNYRSRWRWPVHIIRDPILTKFIYEGGLERQKGLEKAAQEEGIGQRNPSRNA</sequence>
<keyword evidence="3" id="KW-1185">Reference proteome</keyword>
<evidence type="ECO:0000256" key="1">
    <source>
        <dbReference type="SAM" id="MobiDB-lite"/>
    </source>
</evidence>
<gene>
    <name evidence="2" type="ORF">B0H16DRAFT_1460419</name>
</gene>
<comment type="caution">
    <text evidence="2">The sequence shown here is derived from an EMBL/GenBank/DDBJ whole genome shotgun (WGS) entry which is preliminary data.</text>
</comment>
<accession>A0AAD7IV36</accession>
<proteinExistence type="predicted"/>
<dbReference type="Proteomes" id="UP001215598">
    <property type="component" value="Unassembled WGS sequence"/>
</dbReference>
<organism evidence="2 3">
    <name type="scientific">Mycena metata</name>
    <dbReference type="NCBI Taxonomy" id="1033252"/>
    <lineage>
        <taxon>Eukaryota</taxon>
        <taxon>Fungi</taxon>
        <taxon>Dikarya</taxon>
        <taxon>Basidiomycota</taxon>
        <taxon>Agaricomycotina</taxon>
        <taxon>Agaricomycetes</taxon>
        <taxon>Agaricomycetidae</taxon>
        <taxon>Agaricales</taxon>
        <taxon>Marasmiineae</taxon>
        <taxon>Mycenaceae</taxon>
        <taxon>Mycena</taxon>
    </lineage>
</organism>
<name>A0AAD7IV36_9AGAR</name>
<feature type="region of interest" description="Disordered" evidence="1">
    <location>
        <begin position="87"/>
        <end position="106"/>
    </location>
</feature>
<protein>
    <submittedName>
        <fullName evidence="2">Uncharacterized protein</fullName>
    </submittedName>
</protein>
<dbReference type="EMBL" id="JARKIB010000063">
    <property type="protein sequence ID" value="KAJ7751090.1"/>
    <property type="molecule type" value="Genomic_DNA"/>
</dbReference>